<dbReference type="HOGENOM" id="CLU_1529390_0_0_11"/>
<dbReference type="AlphaFoldDB" id="U1Q184"/>
<evidence type="ECO:0000313" key="3">
    <source>
        <dbReference type="Proteomes" id="UP000016481"/>
    </source>
</evidence>
<dbReference type="Proteomes" id="UP000016481">
    <property type="component" value="Unassembled WGS sequence"/>
</dbReference>
<organism evidence="2 3">
    <name type="scientific">Actinomyces graevenitzii F0530</name>
    <dbReference type="NCBI Taxonomy" id="1321817"/>
    <lineage>
        <taxon>Bacteria</taxon>
        <taxon>Bacillati</taxon>
        <taxon>Actinomycetota</taxon>
        <taxon>Actinomycetes</taxon>
        <taxon>Actinomycetales</taxon>
        <taxon>Actinomycetaceae</taxon>
        <taxon>Actinomyces</taxon>
    </lineage>
</organism>
<protein>
    <submittedName>
        <fullName evidence="2">Uncharacterized protein</fullName>
    </submittedName>
</protein>
<evidence type="ECO:0000313" key="2">
    <source>
        <dbReference type="EMBL" id="ERH16341.1"/>
    </source>
</evidence>
<dbReference type="EMBL" id="AWSC01000042">
    <property type="protein sequence ID" value="ERH16341.1"/>
    <property type="molecule type" value="Genomic_DNA"/>
</dbReference>
<sequence>MRRAAPRRRTLLKGLLGQKQLSQSQLVKKALLKVVRREVLSAAQAEAVTATLKRAAVRGVVLKLALARRAPLRAAPVNLAPVRPAPLRAAVDRAAAPKPVTLHALELLVLPGAALLVASGKIRVNRRKVPLIAGLMRLGPAPRARNHRRPSGVVPPSLVPRSRRASQWTRRLKPP</sequence>
<feature type="region of interest" description="Disordered" evidence="1">
    <location>
        <begin position="141"/>
        <end position="175"/>
    </location>
</feature>
<proteinExistence type="predicted"/>
<reference evidence="2 3" key="1">
    <citation type="submission" date="2013-08" db="EMBL/GenBank/DDBJ databases">
        <authorList>
            <person name="Weinstock G."/>
            <person name="Sodergren E."/>
            <person name="Wylie T."/>
            <person name="Fulton L."/>
            <person name="Fulton R."/>
            <person name="Fronick C."/>
            <person name="O'Laughlin M."/>
            <person name="Godfrey J."/>
            <person name="Miner T."/>
            <person name="Herter B."/>
            <person name="Appelbaum E."/>
            <person name="Cordes M."/>
            <person name="Lek S."/>
            <person name="Wollam A."/>
            <person name="Pepin K.H."/>
            <person name="Palsikar V.B."/>
            <person name="Mitreva M."/>
            <person name="Wilson R.K."/>
        </authorList>
    </citation>
    <scope>NUCLEOTIDE SEQUENCE [LARGE SCALE GENOMIC DNA]</scope>
    <source>
        <strain evidence="2 3">F0530</strain>
    </source>
</reference>
<comment type="caution">
    <text evidence="2">The sequence shown here is derived from an EMBL/GenBank/DDBJ whole genome shotgun (WGS) entry which is preliminary data.</text>
</comment>
<gene>
    <name evidence="2" type="ORF">HMPREF1978_01085</name>
</gene>
<evidence type="ECO:0000256" key="1">
    <source>
        <dbReference type="SAM" id="MobiDB-lite"/>
    </source>
</evidence>
<name>U1Q184_9ACTO</name>
<accession>U1Q184</accession>